<comment type="caution">
    <text evidence="1">The sequence shown here is derived from an EMBL/GenBank/DDBJ whole genome shotgun (WGS) entry which is preliminary data.</text>
</comment>
<proteinExistence type="predicted"/>
<keyword evidence="2" id="KW-1185">Reference proteome</keyword>
<protein>
    <submittedName>
        <fullName evidence="1">1320_t:CDS:1</fullName>
    </submittedName>
</protein>
<evidence type="ECO:0000313" key="1">
    <source>
        <dbReference type="EMBL" id="CAG8442858.1"/>
    </source>
</evidence>
<sequence length="137" mass="15595">MDETGLFYSMTPDHTIMSCQVEESKKDKVKKLDVQINGSNHHILLILDNATSHAIGTLSLTNVEILFLPKNTTSKIQPIDTVIITSFKLRYGHLQLQHAIDRNEAGENDIYKVDQLQGMRWAKIAWNEVTVEMIKNC</sequence>
<name>A0ACA9JYI6_9GLOM</name>
<organism evidence="1 2">
    <name type="scientific">Dentiscutata heterogama</name>
    <dbReference type="NCBI Taxonomy" id="1316150"/>
    <lineage>
        <taxon>Eukaryota</taxon>
        <taxon>Fungi</taxon>
        <taxon>Fungi incertae sedis</taxon>
        <taxon>Mucoromycota</taxon>
        <taxon>Glomeromycotina</taxon>
        <taxon>Glomeromycetes</taxon>
        <taxon>Diversisporales</taxon>
        <taxon>Gigasporaceae</taxon>
        <taxon>Dentiscutata</taxon>
    </lineage>
</organism>
<reference evidence="1" key="1">
    <citation type="submission" date="2021-06" db="EMBL/GenBank/DDBJ databases">
        <authorList>
            <person name="Kallberg Y."/>
            <person name="Tangrot J."/>
            <person name="Rosling A."/>
        </authorList>
    </citation>
    <scope>NUCLEOTIDE SEQUENCE</scope>
    <source>
        <strain evidence="1">IL203A</strain>
    </source>
</reference>
<dbReference type="Proteomes" id="UP000789702">
    <property type="component" value="Unassembled WGS sequence"/>
</dbReference>
<evidence type="ECO:0000313" key="2">
    <source>
        <dbReference type="Proteomes" id="UP000789702"/>
    </source>
</evidence>
<gene>
    <name evidence="1" type="ORF">DHETER_LOCUS377</name>
</gene>
<dbReference type="EMBL" id="CAJVPU010000176">
    <property type="protein sequence ID" value="CAG8442858.1"/>
    <property type="molecule type" value="Genomic_DNA"/>
</dbReference>
<accession>A0ACA9JYI6</accession>